<dbReference type="InterPro" id="IPR046154">
    <property type="entry name" value="DUF6156"/>
</dbReference>
<gene>
    <name evidence="1" type="ORF">MSZNOR_4712</name>
</gene>
<dbReference type="RefSeq" id="WP_026610000.1">
    <property type="nucleotide sequence ID" value="NZ_OX458333.1"/>
</dbReference>
<protein>
    <submittedName>
        <fullName evidence="1">YD repeat-containing protein</fullName>
    </submittedName>
</protein>
<keyword evidence="2" id="KW-1185">Reference proteome</keyword>
<proteinExistence type="predicted"/>
<organism evidence="1 2">
    <name type="scientific">Methylocaldum szegediense</name>
    <dbReference type="NCBI Taxonomy" id="73780"/>
    <lineage>
        <taxon>Bacteria</taxon>
        <taxon>Pseudomonadati</taxon>
        <taxon>Pseudomonadota</taxon>
        <taxon>Gammaproteobacteria</taxon>
        <taxon>Methylococcales</taxon>
        <taxon>Methylococcaceae</taxon>
        <taxon>Methylocaldum</taxon>
    </lineage>
</organism>
<evidence type="ECO:0000313" key="1">
    <source>
        <dbReference type="EMBL" id="CAI8963436.1"/>
    </source>
</evidence>
<reference evidence="1 2" key="1">
    <citation type="submission" date="2023-03" db="EMBL/GenBank/DDBJ databases">
        <authorList>
            <person name="Pearce D."/>
        </authorList>
    </citation>
    <scope>NUCLEOTIDE SEQUENCE [LARGE SCALE GENOMIC DNA]</scope>
    <source>
        <strain evidence="1">Msz</strain>
    </source>
</reference>
<dbReference type="Proteomes" id="UP001162030">
    <property type="component" value="Chromosome"/>
</dbReference>
<name>A0ABM9I8V0_9GAMM</name>
<evidence type="ECO:0000313" key="2">
    <source>
        <dbReference type="Proteomes" id="UP001162030"/>
    </source>
</evidence>
<dbReference type="EMBL" id="OX458333">
    <property type="protein sequence ID" value="CAI8963436.1"/>
    <property type="molecule type" value="Genomic_DNA"/>
</dbReference>
<accession>A0ABM9I8V0</accession>
<dbReference type="Pfam" id="PF19653">
    <property type="entry name" value="DUF6156"/>
    <property type="match status" value="1"/>
</dbReference>
<sequence>MTDAMHGRCRYFLTYTGVKLPLKLMTELEPAQLENRNTYFRGYFDEQDRLIGLQKMVYGEVEMEHRYTYHANGALRSVEIIDADGDRKAMKFDENGAVINTESAED</sequence>